<feature type="compositionally biased region" description="Low complexity" evidence="1">
    <location>
        <begin position="10"/>
        <end position="37"/>
    </location>
</feature>
<dbReference type="InterPro" id="IPR001202">
    <property type="entry name" value="WW_dom"/>
</dbReference>
<dbReference type="Gene3D" id="2.20.70.10">
    <property type="match status" value="1"/>
</dbReference>
<dbReference type="AlphaFoldDB" id="A0AAD9MN14"/>
<protein>
    <recommendedName>
        <fullName evidence="2">WW domain-containing protein</fullName>
    </recommendedName>
</protein>
<gene>
    <name evidence="3" type="ORF">QBZ16_003764</name>
</gene>
<proteinExistence type="predicted"/>
<dbReference type="Proteomes" id="UP001255856">
    <property type="component" value="Unassembled WGS sequence"/>
</dbReference>
<dbReference type="Pfam" id="PF00397">
    <property type="entry name" value="WW"/>
    <property type="match status" value="1"/>
</dbReference>
<evidence type="ECO:0000259" key="2">
    <source>
        <dbReference type="PROSITE" id="PS50020"/>
    </source>
</evidence>
<dbReference type="SUPFAM" id="SSF51045">
    <property type="entry name" value="WW domain"/>
    <property type="match status" value="1"/>
</dbReference>
<accession>A0AAD9MN14</accession>
<organism evidence="3 4">
    <name type="scientific">Prototheca wickerhamii</name>
    <dbReference type="NCBI Taxonomy" id="3111"/>
    <lineage>
        <taxon>Eukaryota</taxon>
        <taxon>Viridiplantae</taxon>
        <taxon>Chlorophyta</taxon>
        <taxon>core chlorophytes</taxon>
        <taxon>Trebouxiophyceae</taxon>
        <taxon>Chlorellales</taxon>
        <taxon>Chlorellaceae</taxon>
        <taxon>Prototheca</taxon>
    </lineage>
</organism>
<feature type="region of interest" description="Disordered" evidence="1">
    <location>
        <begin position="1"/>
        <end position="46"/>
    </location>
</feature>
<dbReference type="InterPro" id="IPR036020">
    <property type="entry name" value="WW_dom_sf"/>
</dbReference>
<dbReference type="EMBL" id="JASFZW010000005">
    <property type="protein sequence ID" value="KAK2077896.1"/>
    <property type="molecule type" value="Genomic_DNA"/>
</dbReference>
<sequence>MRPLAPGYQPPAAMAAHPVAKPADVPAPAPADAAADPRVGLPEGWSATRDAGGKVYYWHRQTKKVQWDRPTAETPIQ</sequence>
<dbReference type="CDD" id="cd00201">
    <property type="entry name" value="WW"/>
    <property type="match status" value="1"/>
</dbReference>
<reference evidence="3" key="1">
    <citation type="submission" date="2021-01" db="EMBL/GenBank/DDBJ databases">
        <authorList>
            <person name="Eckstrom K.M.E."/>
        </authorList>
    </citation>
    <scope>NUCLEOTIDE SEQUENCE</scope>
    <source>
        <strain evidence="3">UVCC 0001</strain>
    </source>
</reference>
<dbReference type="SMART" id="SM00456">
    <property type="entry name" value="WW"/>
    <property type="match status" value="1"/>
</dbReference>
<keyword evidence="4" id="KW-1185">Reference proteome</keyword>
<comment type="caution">
    <text evidence="3">The sequence shown here is derived from an EMBL/GenBank/DDBJ whole genome shotgun (WGS) entry which is preliminary data.</text>
</comment>
<feature type="domain" description="WW" evidence="2">
    <location>
        <begin position="39"/>
        <end position="72"/>
    </location>
</feature>
<evidence type="ECO:0000313" key="3">
    <source>
        <dbReference type="EMBL" id="KAK2077896.1"/>
    </source>
</evidence>
<evidence type="ECO:0000313" key="4">
    <source>
        <dbReference type="Proteomes" id="UP001255856"/>
    </source>
</evidence>
<evidence type="ECO:0000256" key="1">
    <source>
        <dbReference type="SAM" id="MobiDB-lite"/>
    </source>
</evidence>
<name>A0AAD9MN14_PROWI</name>
<dbReference type="PROSITE" id="PS50020">
    <property type="entry name" value="WW_DOMAIN_2"/>
    <property type="match status" value="1"/>
</dbReference>